<evidence type="ECO:0008006" key="2">
    <source>
        <dbReference type="Google" id="ProtNLM"/>
    </source>
</evidence>
<dbReference type="SUPFAM" id="SSF53335">
    <property type="entry name" value="S-adenosyl-L-methionine-dependent methyltransferases"/>
    <property type="match status" value="1"/>
</dbReference>
<dbReference type="AlphaFoldDB" id="X1MFN7"/>
<feature type="non-terminal residue" evidence="1">
    <location>
        <position position="114"/>
    </location>
</feature>
<sequence length="114" mass="13181">MNKFLKAELKTWNLKDPAKRAEKIERERVRYPKMLQEMGIDLIDTEEKTVIDIGSGPISALRFIEAKLKIAVDPLIDEYRKMHILDPSIKWWAKSAERIPIPDGFADLVICMNA</sequence>
<dbReference type="Gene3D" id="3.40.50.150">
    <property type="entry name" value="Vaccinia Virus protein VP39"/>
    <property type="match status" value="1"/>
</dbReference>
<dbReference type="InterPro" id="IPR029063">
    <property type="entry name" value="SAM-dependent_MTases_sf"/>
</dbReference>
<protein>
    <recommendedName>
        <fullName evidence="2">Methyltransferase type 11 domain-containing protein</fullName>
    </recommendedName>
</protein>
<dbReference type="EMBL" id="BARV01018031">
    <property type="protein sequence ID" value="GAI30088.1"/>
    <property type="molecule type" value="Genomic_DNA"/>
</dbReference>
<reference evidence="1" key="1">
    <citation type="journal article" date="2014" name="Front. Microbiol.">
        <title>High frequency of phylogenetically diverse reductive dehalogenase-homologous genes in deep subseafloor sedimentary metagenomes.</title>
        <authorList>
            <person name="Kawai M."/>
            <person name="Futagami T."/>
            <person name="Toyoda A."/>
            <person name="Takaki Y."/>
            <person name="Nishi S."/>
            <person name="Hori S."/>
            <person name="Arai W."/>
            <person name="Tsubouchi T."/>
            <person name="Morono Y."/>
            <person name="Uchiyama I."/>
            <person name="Ito T."/>
            <person name="Fujiyama A."/>
            <person name="Inagaki F."/>
            <person name="Takami H."/>
        </authorList>
    </citation>
    <scope>NUCLEOTIDE SEQUENCE</scope>
    <source>
        <strain evidence="1">Expedition CK06-06</strain>
    </source>
</reference>
<accession>X1MFN7</accession>
<evidence type="ECO:0000313" key="1">
    <source>
        <dbReference type="EMBL" id="GAI30088.1"/>
    </source>
</evidence>
<gene>
    <name evidence="1" type="ORF">S06H3_30603</name>
</gene>
<proteinExistence type="predicted"/>
<organism evidence="1">
    <name type="scientific">marine sediment metagenome</name>
    <dbReference type="NCBI Taxonomy" id="412755"/>
    <lineage>
        <taxon>unclassified sequences</taxon>
        <taxon>metagenomes</taxon>
        <taxon>ecological metagenomes</taxon>
    </lineage>
</organism>
<name>X1MFN7_9ZZZZ</name>
<comment type="caution">
    <text evidence="1">The sequence shown here is derived from an EMBL/GenBank/DDBJ whole genome shotgun (WGS) entry which is preliminary data.</text>
</comment>